<name>A0ABS1HPQ4_9BACT</name>
<dbReference type="InterPro" id="IPR026444">
    <property type="entry name" value="Secre_tail"/>
</dbReference>
<organism evidence="1 2">
    <name type="scientific">Carboxylicivirga marina</name>
    <dbReference type="NCBI Taxonomy" id="2800988"/>
    <lineage>
        <taxon>Bacteria</taxon>
        <taxon>Pseudomonadati</taxon>
        <taxon>Bacteroidota</taxon>
        <taxon>Bacteroidia</taxon>
        <taxon>Marinilabiliales</taxon>
        <taxon>Marinilabiliaceae</taxon>
        <taxon>Carboxylicivirga</taxon>
    </lineage>
</organism>
<dbReference type="RefSeq" id="WP_200466684.1">
    <property type="nucleotide sequence ID" value="NZ_JAENRR010000070.1"/>
</dbReference>
<protein>
    <submittedName>
        <fullName evidence="1">T9SS type A sorting domain-containing protein</fullName>
    </submittedName>
</protein>
<evidence type="ECO:0000313" key="2">
    <source>
        <dbReference type="Proteomes" id="UP000605676"/>
    </source>
</evidence>
<proteinExistence type="predicted"/>
<sequence>MLNAARWPNVDGFIEDEQPVSATPLANSIWDQAGTWGKSSASSTNGKMIDDGTHNLAALNIDLDDAIAILNTGSFKTTYAPITSHYVGDNFFTYDAAISDKFVTWQKPEKAYYYLEGKLELLDHPGEWYYDTGGSLYVYTKDAQSPNNKLIEGKMQSYGIEMSNCSHIHIKGIQFRGTTIKGTDCQYLNIEDCHFKYPSYSKRMLREFGEYNDVTLFSGKNKTDSITIRNNVFEYSEGEALVIHGKNHLIENNLVRHIDFSCANLYNIGSTISFICDNSVFRNNTLYVAGASETLLPGSHNLIEYNEAWSTAHLQNDGAIIQLMVTPAIGTISRYNWLHDNVRNGFRMDGSLDVGNTGQAGSWDAWGKQTKGRIYGNVIWNCPNGLMIKGDYHQVVNNTVFNNSTSDIVMINPKPHGANQNSICRNNLGDLISGFRGGRTPDEYPLPPLSDHNRNGYNEDEKAEDLLMDVANRDFRPKPNSLLIDAGSSDINTDIIIEHPFDGDTYDIGAYEAEGNYWIPGYQSGKCSNPVPAHQSNSNASKAMLAWKPAYQSESFNVYFGTSATAVENASTASDEFIGNFKTATVHSVNTLANTSYYWRVDAITPSSTIKGDVWEFTANVSTDVSITRRNKASLKAFPNPTGGNIVISGIIQPCSYSIFNIQGEICAKGEFSNINETLTLEYLSEGIYFLIDESGLFNPIKIIKK</sequence>
<dbReference type="InterPro" id="IPR012334">
    <property type="entry name" value="Pectin_lyas_fold"/>
</dbReference>
<dbReference type="Gene3D" id="2.60.40.10">
    <property type="entry name" value="Immunoglobulins"/>
    <property type="match status" value="1"/>
</dbReference>
<comment type="caution">
    <text evidence="1">The sequence shown here is derived from an EMBL/GenBank/DDBJ whole genome shotgun (WGS) entry which is preliminary data.</text>
</comment>
<dbReference type="SUPFAM" id="SSF51126">
    <property type="entry name" value="Pectin lyase-like"/>
    <property type="match status" value="1"/>
</dbReference>
<dbReference type="Proteomes" id="UP000605676">
    <property type="component" value="Unassembled WGS sequence"/>
</dbReference>
<dbReference type="EMBL" id="JAENRR010000070">
    <property type="protein sequence ID" value="MBK3519465.1"/>
    <property type="molecule type" value="Genomic_DNA"/>
</dbReference>
<dbReference type="InterPro" id="IPR013783">
    <property type="entry name" value="Ig-like_fold"/>
</dbReference>
<dbReference type="InterPro" id="IPR011050">
    <property type="entry name" value="Pectin_lyase_fold/virulence"/>
</dbReference>
<evidence type="ECO:0000313" key="1">
    <source>
        <dbReference type="EMBL" id="MBK3519465.1"/>
    </source>
</evidence>
<dbReference type="Gene3D" id="2.160.20.10">
    <property type="entry name" value="Single-stranded right-handed beta-helix, Pectin lyase-like"/>
    <property type="match status" value="1"/>
</dbReference>
<gene>
    <name evidence="1" type="ORF">JIV24_19115</name>
</gene>
<reference evidence="1 2" key="1">
    <citation type="submission" date="2021-01" db="EMBL/GenBank/DDBJ databases">
        <title>Carboxyliciviraga sp.nov., isolated from coastal sediments.</title>
        <authorList>
            <person name="Lu D."/>
            <person name="Zhang T."/>
        </authorList>
    </citation>
    <scope>NUCLEOTIDE SEQUENCE [LARGE SCALE GENOMIC DNA]</scope>
    <source>
        <strain evidence="1 2">N1Y132</strain>
    </source>
</reference>
<accession>A0ABS1HPQ4</accession>
<keyword evidence="2" id="KW-1185">Reference proteome</keyword>
<dbReference type="PANTHER" id="PTHR36453:SF1">
    <property type="entry name" value="RIGHT HANDED BETA HELIX DOMAIN-CONTAINING PROTEIN"/>
    <property type="match status" value="1"/>
</dbReference>
<dbReference type="PANTHER" id="PTHR36453">
    <property type="entry name" value="SECRETED PROTEIN-RELATED"/>
    <property type="match status" value="1"/>
</dbReference>
<dbReference type="NCBIfam" id="TIGR04183">
    <property type="entry name" value="Por_Secre_tail"/>
    <property type="match status" value="1"/>
</dbReference>